<reference evidence="12" key="1">
    <citation type="submission" date="2025-08" db="UniProtKB">
        <authorList>
            <consortium name="RefSeq"/>
        </authorList>
    </citation>
    <scope>IDENTIFICATION</scope>
    <source>
        <tissue evidence="12">Blood</tissue>
    </source>
</reference>
<dbReference type="PANTHER" id="PTHR46884">
    <property type="entry name" value="COLLECTRIN"/>
    <property type="match status" value="1"/>
</dbReference>
<evidence type="ECO:0000313" key="11">
    <source>
        <dbReference type="Proteomes" id="UP001652663"/>
    </source>
</evidence>
<accession>A0ABM4RXV6</accession>
<dbReference type="InterPro" id="IPR042944">
    <property type="entry name" value="Collectrin"/>
</dbReference>
<keyword evidence="11" id="KW-1185">Reference proteome</keyword>
<evidence type="ECO:0000256" key="1">
    <source>
        <dbReference type="ARBA" id="ARBA00004251"/>
    </source>
</evidence>
<dbReference type="PANTHER" id="PTHR46884:SF1">
    <property type="entry name" value="COLLECTRIN"/>
    <property type="match status" value="1"/>
</dbReference>
<protein>
    <submittedName>
        <fullName evidence="12">Collectrin isoform X2</fullName>
    </submittedName>
</protein>
<evidence type="ECO:0000256" key="4">
    <source>
        <dbReference type="ARBA" id="ARBA00022692"/>
    </source>
</evidence>
<evidence type="ECO:0000313" key="12">
    <source>
        <dbReference type="RefSeq" id="XP_070640377.1"/>
    </source>
</evidence>
<evidence type="ECO:0000256" key="6">
    <source>
        <dbReference type="ARBA" id="ARBA00022989"/>
    </source>
</evidence>
<proteinExistence type="predicted"/>
<evidence type="ECO:0000256" key="3">
    <source>
        <dbReference type="ARBA" id="ARBA00022553"/>
    </source>
</evidence>
<evidence type="ECO:0000256" key="7">
    <source>
        <dbReference type="ARBA" id="ARBA00023136"/>
    </source>
</evidence>
<keyword evidence="5" id="KW-0732">Signal</keyword>
<keyword evidence="7 9" id="KW-0472">Membrane</keyword>
<comment type="subcellular location">
    <subcellularLocation>
        <location evidence="1 9">Cell membrane</location>
        <topology evidence="1 9">Single-pass type I membrane protein</topology>
    </subcellularLocation>
</comment>
<keyword evidence="6 9" id="KW-1133">Transmembrane helix</keyword>
<dbReference type="RefSeq" id="XP_070640377.1">
    <property type="nucleotide sequence ID" value="XM_070784276.1"/>
</dbReference>
<dbReference type="PROSITE" id="PS52010">
    <property type="entry name" value="COLLECTRIN_LIKE"/>
    <property type="match status" value="1"/>
</dbReference>
<feature type="domain" description="Collectrin-like" evidence="10">
    <location>
        <begin position="116"/>
        <end position="216"/>
    </location>
</feature>
<evidence type="ECO:0000256" key="5">
    <source>
        <dbReference type="ARBA" id="ARBA00022729"/>
    </source>
</evidence>
<evidence type="ECO:0000259" key="10">
    <source>
        <dbReference type="PROSITE" id="PS52010"/>
    </source>
</evidence>
<evidence type="ECO:0000256" key="8">
    <source>
        <dbReference type="ARBA" id="ARBA00023180"/>
    </source>
</evidence>
<evidence type="ECO:0000256" key="9">
    <source>
        <dbReference type="PROSITE-ProRule" id="PRU01354"/>
    </source>
</evidence>
<dbReference type="Proteomes" id="UP001652663">
    <property type="component" value="Chromosome X"/>
</dbReference>
<organism evidence="11 12">
    <name type="scientific">Bos indicus</name>
    <name type="common">Zebu</name>
    <dbReference type="NCBI Taxonomy" id="9915"/>
    <lineage>
        <taxon>Eukaryota</taxon>
        <taxon>Metazoa</taxon>
        <taxon>Chordata</taxon>
        <taxon>Craniata</taxon>
        <taxon>Vertebrata</taxon>
        <taxon>Euteleostomi</taxon>
        <taxon>Mammalia</taxon>
        <taxon>Eutheria</taxon>
        <taxon>Laurasiatheria</taxon>
        <taxon>Artiodactyla</taxon>
        <taxon>Ruminantia</taxon>
        <taxon>Pecora</taxon>
        <taxon>Bovidae</taxon>
        <taxon>Bovinae</taxon>
        <taxon>Bos</taxon>
    </lineage>
</organism>
<keyword evidence="8" id="KW-0325">Glycoprotein</keyword>
<dbReference type="Pfam" id="PF16959">
    <property type="entry name" value="Collectrin"/>
    <property type="match status" value="1"/>
</dbReference>
<evidence type="ECO:0000256" key="2">
    <source>
        <dbReference type="ARBA" id="ARBA00022475"/>
    </source>
</evidence>
<sequence>MILRCSLITLTPRTRVSLYSVLATPWIPRTSSSGYTLGRSTPPALPFLAEPDLEKPQRSGRSLRISGGNRPVFLRNLHPAFYSTCNNLHCTWDSFECIGLHGQVTAIHADLCRPDAENAFKVRLSIRTALGDKAYAWDANEEYLFKAMVAFSMRKVPNRETTEITGDGECSHEIKRHLLLGRTAMTNLDSILKSREITFLTKICLIKEFPTSCFAM</sequence>
<keyword evidence="3" id="KW-0597">Phosphoprotein</keyword>
<name>A0ABM4RXV6_BOSIN</name>
<gene>
    <name evidence="12" type="primary">CLTRN</name>
</gene>
<keyword evidence="4 9" id="KW-0812">Transmembrane</keyword>
<dbReference type="InterPro" id="IPR031588">
    <property type="entry name" value="Collectrin_dom"/>
</dbReference>
<keyword evidence="2 9" id="KW-1003">Cell membrane</keyword>
<dbReference type="GeneID" id="109555347"/>